<feature type="compositionally biased region" description="Low complexity" evidence="1">
    <location>
        <begin position="211"/>
        <end position="221"/>
    </location>
</feature>
<dbReference type="EMBL" id="JAGIOI010000001">
    <property type="protein sequence ID" value="MBP2414985.1"/>
    <property type="molecule type" value="Genomic_DNA"/>
</dbReference>
<evidence type="ECO:0008006" key="5">
    <source>
        <dbReference type="Google" id="ProtNLM"/>
    </source>
</evidence>
<evidence type="ECO:0000256" key="2">
    <source>
        <dbReference type="SAM" id="Phobius"/>
    </source>
</evidence>
<feature type="transmembrane region" description="Helical" evidence="2">
    <location>
        <begin position="63"/>
        <end position="83"/>
    </location>
</feature>
<evidence type="ECO:0000313" key="3">
    <source>
        <dbReference type="EMBL" id="MBP2414985.1"/>
    </source>
</evidence>
<keyword evidence="4" id="KW-1185">Reference proteome</keyword>
<accession>A0ABS4Z1S8</accession>
<comment type="caution">
    <text evidence="3">The sequence shown here is derived from an EMBL/GenBank/DDBJ whole genome shotgun (WGS) entry which is preliminary data.</text>
</comment>
<protein>
    <recommendedName>
        <fullName evidence="5">Cell division protein FtsL</fullName>
    </recommendedName>
</protein>
<feature type="region of interest" description="Disordered" evidence="1">
    <location>
        <begin position="175"/>
        <end position="236"/>
    </location>
</feature>
<dbReference type="RefSeq" id="WP_209683716.1">
    <property type="nucleotide sequence ID" value="NZ_JAGIOI010000001.1"/>
</dbReference>
<organism evidence="3 4">
    <name type="scientific">Arthrobacter stackebrandtii</name>
    <dbReference type="NCBI Taxonomy" id="272161"/>
    <lineage>
        <taxon>Bacteria</taxon>
        <taxon>Bacillati</taxon>
        <taxon>Actinomycetota</taxon>
        <taxon>Actinomycetes</taxon>
        <taxon>Micrococcales</taxon>
        <taxon>Micrococcaceae</taxon>
        <taxon>Arthrobacter</taxon>
    </lineage>
</organism>
<feature type="compositionally biased region" description="Basic and acidic residues" evidence="1">
    <location>
        <begin position="198"/>
        <end position="210"/>
    </location>
</feature>
<proteinExistence type="predicted"/>
<name>A0ABS4Z1S8_9MICC</name>
<feature type="compositionally biased region" description="Low complexity" evidence="1">
    <location>
        <begin position="176"/>
        <end position="185"/>
    </location>
</feature>
<reference evidence="3 4" key="1">
    <citation type="submission" date="2021-03" db="EMBL/GenBank/DDBJ databases">
        <title>Sequencing the genomes of 1000 actinobacteria strains.</title>
        <authorList>
            <person name="Klenk H.-P."/>
        </authorList>
    </citation>
    <scope>NUCLEOTIDE SEQUENCE [LARGE SCALE GENOMIC DNA]</scope>
    <source>
        <strain evidence="3 4">DSM 16005</strain>
    </source>
</reference>
<sequence length="236" mass="24071">MSKAAPRSNNASRMPISDGSSARALDMSLPVPAPVAEKTAARSKPRTPLSLVVSTPRKGRQQLLVIVFMVIVVALSVVLAMSISVTKGQYELVGLKNHQADLIKANQTLEQEIAAKAAPQELVASAAALGMVPADSTGQIDVRNKKVSGTPQPAKADTKGLVVIPPAAVDSLREVPASSLPPADAAPEEKPVSPAAAEAKDEKAAAKAEKAAPVPAKPAGPDLNGGTIPAPAEQDG</sequence>
<keyword evidence="2" id="KW-0812">Transmembrane</keyword>
<gene>
    <name evidence="3" type="ORF">JOF48_003784</name>
</gene>
<keyword evidence="2" id="KW-0472">Membrane</keyword>
<feature type="region of interest" description="Disordered" evidence="1">
    <location>
        <begin position="1"/>
        <end position="21"/>
    </location>
</feature>
<evidence type="ECO:0000256" key="1">
    <source>
        <dbReference type="SAM" id="MobiDB-lite"/>
    </source>
</evidence>
<evidence type="ECO:0000313" key="4">
    <source>
        <dbReference type="Proteomes" id="UP000711614"/>
    </source>
</evidence>
<dbReference type="Proteomes" id="UP000711614">
    <property type="component" value="Unassembled WGS sequence"/>
</dbReference>
<keyword evidence="2" id="KW-1133">Transmembrane helix</keyword>